<reference evidence="5 6" key="1">
    <citation type="submission" date="2018-05" db="EMBL/GenBank/DDBJ databases">
        <title>Genomic Encyclopedia of Type Strains, Phase IV (KMG-IV): sequencing the most valuable type-strain genomes for metagenomic binning, comparative biology and taxonomic classification.</title>
        <authorList>
            <person name="Goeker M."/>
        </authorList>
    </citation>
    <scope>NUCLEOTIDE SEQUENCE [LARGE SCALE GENOMIC DNA]</scope>
    <source>
        <strain evidence="5 6">DSM 24906</strain>
    </source>
</reference>
<keyword evidence="3 5" id="KW-0067">ATP-binding</keyword>
<dbReference type="FunFam" id="3.40.50.300:FF:000016">
    <property type="entry name" value="Oligopeptide ABC transporter ATP-binding component"/>
    <property type="match status" value="1"/>
</dbReference>
<dbReference type="InterPro" id="IPR050319">
    <property type="entry name" value="ABC_transp_ATP-bind"/>
</dbReference>
<dbReference type="PROSITE" id="PS00211">
    <property type="entry name" value="ABC_TRANSPORTER_1"/>
    <property type="match status" value="1"/>
</dbReference>
<dbReference type="InterPro" id="IPR003593">
    <property type="entry name" value="AAA+_ATPase"/>
</dbReference>
<dbReference type="Pfam" id="PF00005">
    <property type="entry name" value="ABC_tran"/>
    <property type="match status" value="1"/>
</dbReference>
<dbReference type="AlphaFoldDB" id="A0AA45HI73"/>
<proteinExistence type="predicted"/>
<evidence type="ECO:0000256" key="3">
    <source>
        <dbReference type="ARBA" id="ARBA00022840"/>
    </source>
</evidence>
<sequence>MNDIVQVENLNKVFKIGKLSKMKTVHAINNISFEIKNNEILALVGESGSGKTTVARILSRLYKRTSGSIKVFNKEIPMKMSKADELEYRKNVQLIFQDPFSSLNPLHSIYYILSRPYKIHNLCPNNKIRENIINILNTVGLSDEYLDKLPHELSGGQRQRIGIARALSVNPKLILADEPTSMLDVSIRLDIMNLMMKIRDDFNVSYLFITHDLAGAHYIADRIAIMYAGDILEIGNSSDIINDPFHPYTKLLKSAAPKPESGLKPERIDTKGEIPDLTDLPSGCSFHPRCPFASDLCRSSSPSFHHFEHRSVKCHLFNNGGAK</sequence>
<dbReference type="Proteomes" id="UP000245921">
    <property type="component" value="Unassembled WGS sequence"/>
</dbReference>
<dbReference type="InterPro" id="IPR003439">
    <property type="entry name" value="ABC_transporter-like_ATP-bd"/>
</dbReference>
<feature type="domain" description="ABC transporter" evidence="4">
    <location>
        <begin position="5"/>
        <end position="253"/>
    </location>
</feature>
<evidence type="ECO:0000256" key="1">
    <source>
        <dbReference type="ARBA" id="ARBA00022448"/>
    </source>
</evidence>
<dbReference type="PROSITE" id="PS50893">
    <property type="entry name" value="ABC_TRANSPORTER_2"/>
    <property type="match status" value="1"/>
</dbReference>
<dbReference type="SMART" id="SM00382">
    <property type="entry name" value="AAA"/>
    <property type="match status" value="1"/>
</dbReference>
<dbReference type="InterPro" id="IPR013563">
    <property type="entry name" value="Oligopep_ABC_C"/>
</dbReference>
<gene>
    <name evidence="5" type="ORF">C7380_11463</name>
</gene>
<comment type="caution">
    <text evidence="5">The sequence shown here is derived from an EMBL/GenBank/DDBJ whole genome shotgun (WGS) entry which is preliminary data.</text>
</comment>
<dbReference type="GO" id="GO:0015833">
    <property type="term" value="P:peptide transport"/>
    <property type="evidence" value="ECO:0007669"/>
    <property type="project" value="InterPro"/>
</dbReference>
<organism evidence="5 6">
    <name type="scientific">Oceanotoga teriensis</name>
    <dbReference type="NCBI Taxonomy" id="515440"/>
    <lineage>
        <taxon>Bacteria</taxon>
        <taxon>Thermotogati</taxon>
        <taxon>Thermotogota</taxon>
        <taxon>Thermotogae</taxon>
        <taxon>Petrotogales</taxon>
        <taxon>Petrotogaceae</taxon>
        <taxon>Oceanotoga</taxon>
    </lineage>
</organism>
<keyword evidence="6" id="KW-1185">Reference proteome</keyword>
<dbReference type="NCBIfam" id="TIGR01727">
    <property type="entry name" value="oligo_HPY"/>
    <property type="match status" value="1"/>
</dbReference>
<dbReference type="PANTHER" id="PTHR43776">
    <property type="entry name" value="TRANSPORT ATP-BINDING PROTEIN"/>
    <property type="match status" value="1"/>
</dbReference>
<dbReference type="SUPFAM" id="SSF52540">
    <property type="entry name" value="P-loop containing nucleoside triphosphate hydrolases"/>
    <property type="match status" value="1"/>
</dbReference>
<dbReference type="Gene3D" id="3.40.50.300">
    <property type="entry name" value="P-loop containing nucleotide triphosphate hydrolases"/>
    <property type="match status" value="1"/>
</dbReference>
<dbReference type="GO" id="GO:0005524">
    <property type="term" value="F:ATP binding"/>
    <property type="evidence" value="ECO:0007669"/>
    <property type="project" value="UniProtKB-KW"/>
</dbReference>
<dbReference type="Pfam" id="PF08352">
    <property type="entry name" value="oligo_HPY"/>
    <property type="match status" value="1"/>
</dbReference>
<dbReference type="InterPro" id="IPR017871">
    <property type="entry name" value="ABC_transporter-like_CS"/>
</dbReference>
<evidence type="ECO:0000259" key="4">
    <source>
        <dbReference type="PROSITE" id="PS50893"/>
    </source>
</evidence>
<dbReference type="RefSeq" id="WP_109605442.1">
    <property type="nucleotide sequence ID" value="NZ_JAMHJO010000013.1"/>
</dbReference>
<dbReference type="CDD" id="cd03257">
    <property type="entry name" value="ABC_NikE_OppD_transporters"/>
    <property type="match status" value="1"/>
</dbReference>
<name>A0AA45HI73_9BACT</name>
<evidence type="ECO:0000313" key="5">
    <source>
        <dbReference type="EMBL" id="PWJ89660.1"/>
    </source>
</evidence>
<dbReference type="PANTHER" id="PTHR43776:SF8">
    <property type="entry name" value="ABC TRANSPORTER, ATP-BINDING PROTEIN"/>
    <property type="match status" value="1"/>
</dbReference>
<evidence type="ECO:0000313" key="6">
    <source>
        <dbReference type="Proteomes" id="UP000245921"/>
    </source>
</evidence>
<keyword evidence="2" id="KW-0547">Nucleotide-binding</keyword>
<accession>A0AA45HI73</accession>
<evidence type="ECO:0000256" key="2">
    <source>
        <dbReference type="ARBA" id="ARBA00022741"/>
    </source>
</evidence>
<keyword evidence="1" id="KW-0813">Transport</keyword>
<dbReference type="InterPro" id="IPR027417">
    <property type="entry name" value="P-loop_NTPase"/>
</dbReference>
<dbReference type="EMBL" id="QGGI01000014">
    <property type="protein sequence ID" value="PWJ89660.1"/>
    <property type="molecule type" value="Genomic_DNA"/>
</dbReference>
<protein>
    <submittedName>
        <fullName evidence="5">Peptide/nickel transport system ATP-binding protein</fullName>
    </submittedName>
</protein>
<dbReference type="GO" id="GO:0016887">
    <property type="term" value="F:ATP hydrolysis activity"/>
    <property type="evidence" value="ECO:0007669"/>
    <property type="project" value="InterPro"/>
</dbReference>
<dbReference type="GO" id="GO:0055085">
    <property type="term" value="P:transmembrane transport"/>
    <property type="evidence" value="ECO:0007669"/>
    <property type="project" value="UniProtKB-ARBA"/>
</dbReference>